<reference evidence="7 8" key="1">
    <citation type="journal article" date="2023" name="BMC Biotechnol.">
        <title>Vitis rotundifolia cv Carlos genome sequencing.</title>
        <authorList>
            <person name="Huff M."/>
            <person name="Hulse-Kemp A."/>
            <person name="Scheffler B."/>
            <person name="Youngblood R."/>
            <person name="Simpson S."/>
            <person name="Babiker E."/>
            <person name="Staton M."/>
        </authorList>
    </citation>
    <scope>NUCLEOTIDE SEQUENCE [LARGE SCALE GENOMIC DNA]</scope>
    <source>
        <tissue evidence="7">Leaf</tissue>
    </source>
</reference>
<keyword evidence="5 6" id="KW-0732">Signal</keyword>
<evidence type="ECO:0000256" key="2">
    <source>
        <dbReference type="ARBA" id="ARBA00005581"/>
    </source>
</evidence>
<dbReference type="GO" id="GO:0060320">
    <property type="term" value="P:rejection of self pollen"/>
    <property type="evidence" value="ECO:0007669"/>
    <property type="project" value="UniProtKB-KW"/>
</dbReference>
<dbReference type="EMBL" id="JARBHA010000019">
    <property type="protein sequence ID" value="KAJ9672594.1"/>
    <property type="molecule type" value="Genomic_DNA"/>
</dbReference>
<sequence>MFLPFSRYLFSFVLLLFLVRLCDGGPWVVEKKVDLRITNDLGSGLDLNLHCQSKEDDLGTHVLAPDQFFEFRFRPNFWGTTLYFCRFWWGGESHWFNIYVEKRDTSRCDSQCWWMVGPAGPCLLDDRIGLYDLCENWNDKQVEGSSKKGTGKDAARVYNDTKYLEGNEKRGK</sequence>
<dbReference type="PANTHER" id="PTHR31232">
    <property type="match status" value="1"/>
</dbReference>
<organism evidence="7 8">
    <name type="scientific">Vitis rotundifolia</name>
    <name type="common">Muscadine grape</name>
    <dbReference type="NCBI Taxonomy" id="103349"/>
    <lineage>
        <taxon>Eukaryota</taxon>
        <taxon>Viridiplantae</taxon>
        <taxon>Streptophyta</taxon>
        <taxon>Embryophyta</taxon>
        <taxon>Tracheophyta</taxon>
        <taxon>Spermatophyta</taxon>
        <taxon>Magnoliopsida</taxon>
        <taxon>eudicotyledons</taxon>
        <taxon>Gunneridae</taxon>
        <taxon>Pentapetalae</taxon>
        <taxon>rosids</taxon>
        <taxon>Vitales</taxon>
        <taxon>Vitaceae</taxon>
        <taxon>Viteae</taxon>
        <taxon>Vitis</taxon>
    </lineage>
</organism>
<gene>
    <name evidence="7" type="ORF">PVL29_025992</name>
</gene>
<evidence type="ECO:0000256" key="3">
    <source>
        <dbReference type="ARBA" id="ARBA00022471"/>
    </source>
</evidence>
<comment type="similarity">
    <text evidence="2 6">Belongs to the plant self-incompatibility (S1) protein family.</text>
</comment>
<dbReference type="Pfam" id="PF05938">
    <property type="entry name" value="Self-incomp_S1"/>
    <property type="match status" value="1"/>
</dbReference>
<proteinExistence type="inferred from homology"/>
<dbReference type="PANTHER" id="PTHR31232:SF149">
    <property type="entry name" value="S-PROTEIN HOMOLOG"/>
    <property type="match status" value="1"/>
</dbReference>
<evidence type="ECO:0000313" key="7">
    <source>
        <dbReference type="EMBL" id="KAJ9672594.1"/>
    </source>
</evidence>
<keyword evidence="3 6" id="KW-0713">Self-incompatibility</keyword>
<accession>A0AA39D6M0</accession>
<dbReference type="AlphaFoldDB" id="A0AA39D6M0"/>
<feature type="signal peptide" evidence="6">
    <location>
        <begin position="1"/>
        <end position="24"/>
    </location>
</feature>
<name>A0AA39D6M0_VITRO</name>
<dbReference type="Proteomes" id="UP001168098">
    <property type="component" value="Unassembled WGS sequence"/>
</dbReference>
<evidence type="ECO:0000256" key="5">
    <source>
        <dbReference type="ARBA" id="ARBA00022729"/>
    </source>
</evidence>
<comment type="caution">
    <text evidence="7">The sequence shown here is derived from an EMBL/GenBank/DDBJ whole genome shotgun (WGS) entry which is preliminary data.</text>
</comment>
<evidence type="ECO:0000256" key="4">
    <source>
        <dbReference type="ARBA" id="ARBA00022525"/>
    </source>
</evidence>
<dbReference type="InterPro" id="IPR008972">
    <property type="entry name" value="Cupredoxin"/>
</dbReference>
<evidence type="ECO:0000256" key="6">
    <source>
        <dbReference type="RuleBase" id="RU367044"/>
    </source>
</evidence>
<protein>
    <recommendedName>
        <fullName evidence="6">S-protein homolog</fullName>
    </recommendedName>
</protein>
<keyword evidence="4 6" id="KW-0964">Secreted</keyword>
<keyword evidence="8" id="KW-1185">Reference proteome</keyword>
<evidence type="ECO:0000256" key="1">
    <source>
        <dbReference type="ARBA" id="ARBA00004613"/>
    </source>
</evidence>
<dbReference type="InterPro" id="IPR010264">
    <property type="entry name" value="Self-incomp_S1"/>
</dbReference>
<feature type="chain" id="PRO_5041482167" description="S-protein homolog" evidence="6">
    <location>
        <begin position="25"/>
        <end position="172"/>
    </location>
</feature>
<comment type="subcellular location">
    <subcellularLocation>
        <location evidence="1 6">Secreted</location>
    </subcellularLocation>
</comment>
<dbReference type="GO" id="GO:0005576">
    <property type="term" value="C:extracellular region"/>
    <property type="evidence" value="ECO:0007669"/>
    <property type="project" value="UniProtKB-SubCell"/>
</dbReference>
<evidence type="ECO:0000313" key="8">
    <source>
        <dbReference type="Proteomes" id="UP001168098"/>
    </source>
</evidence>
<dbReference type="SUPFAM" id="SSF49503">
    <property type="entry name" value="Cupredoxins"/>
    <property type="match status" value="1"/>
</dbReference>